<dbReference type="CDD" id="cd03255">
    <property type="entry name" value="ABC_MJ0796_LolCDE_FtsE"/>
    <property type="match status" value="1"/>
</dbReference>
<evidence type="ECO:0000313" key="6">
    <source>
        <dbReference type="EMBL" id="OHA25807.1"/>
    </source>
</evidence>
<dbReference type="PROSITE" id="PS00211">
    <property type="entry name" value="ABC_TRANSPORTER_1"/>
    <property type="match status" value="1"/>
</dbReference>
<sequence length="235" mass="26038">MISLDKLWKTYEEGEVKTDALRGVSCKIKKGEFVSIMGPSGSGKSTLLHILSFLDRPTGGQYTFSGRKMSDLSDIELARIRNKEMGFVFQAFNLLGTSTVYENIELPLLYSDMDISKRQSVIEKAVAAVGLSEKINTTAGRLSGGQKQRVAIARALVNDPDIIFADEPTGNLDSHSGVQVMEILEVLNNNGKTIILVTHETYTAEFGRRLIRLKDGEIEVDEPIRERHQHAGLLK</sequence>
<dbReference type="PROSITE" id="PS50893">
    <property type="entry name" value="ABC_TRANSPORTER_2"/>
    <property type="match status" value="1"/>
</dbReference>
<dbReference type="EMBL" id="MHRP01000043">
    <property type="protein sequence ID" value="OHA25807.1"/>
    <property type="molecule type" value="Genomic_DNA"/>
</dbReference>
<dbReference type="SMART" id="SM00382">
    <property type="entry name" value="AAA"/>
    <property type="match status" value="1"/>
</dbReference>
<keyword evidence="2" id="KW-0813">Transport</keyword>
<reference evidence="6 7" key="1">
    <citation type="journal article" date="2016" name="Nat. Commun.">
        <title>Thousands of microbial genomes shed light on interconnected biogeochemical processes in an aquifer system.</title>
        <authorList>
            <person name="Anantharaman K."/>
            <person name="Brown C.T."/>
            <person name="Hug L.A."/>
            <person name="Sharon I."/>
            <person name="Castelle C.J."/>
            <person name="Probst A.J."/>
            <person name="Thomas B.C."/>
            <person name="Singh A."/>
            <person name="Wilkins M.J."/>
            <person name="Karaoz U."/>
            <person name="Brodie E.L."/>
            <person name="Williams K.H."/>
            <person name="Hubbard S.S."/>
            <person name="Banfield J.F."/>
        </authorList>
    </citation>
    <scope>NUCLEOTIDE SEQUENCE [LARGE SCALE GENOMIC DNA]</scope>
</reference>
<dbReference type="FunFam" id="3.40.50.300:FF:000032">
    <property type="entry name" value="Export ABC transporter ATP-binding protein"/>
    <property type="match status" value="1"/>
</dbReference>
<evidence type="ECO:0000256" key="1">
    <source>
        <dbReference type="ARBA" id="ARBA00005417"/>
    </source>
</evidence>
<dbReference type="InterPro" id="IPR003593">
    <property type="entry name" value="AAA+_ATPase"/>
</dbReference>
<protein>
    <submittedName>
        <fullName evidence="6">Macrolide ABC transporter ATP-binding protein</fullName>
    </submittedName>
</protein>
<evidence type="ECO:0000313" key="7">
    <source>
        <dbReference type="Proteomes" id="UP000177943"/>
    </source>
</evidence>
<dbReference type="SUPFAM" id="SSF52540">
    <property type="entry name" value="P-loop containing nucleoside triphosphate hydrolases"/>
    <property type="match status" value="1"/>
</dbReference>
<dbReference type="Gene3D" id="3.40.50.300">
    <property type="entry name" value="P-loop containing nucleotide triphosphate hydrolases"/>
    <property type="match status" value="1"/>
</dbReference>
<proteinExistence type="inferred from homology"/>
<dbReference type="GO" id="GO:0022857">
    <property type="term" value="F:transmembrane transporter activity"/>
    <property type="evidence" value="ECO:0007669"/>
    <property type="project" value="UniProtKB-ARBA"/>
</dbReference>
<dbReference type="PANTHER" id="PTHR42798:SF6">
    <property type="entry name" value="CELL DIVISION ATP-BINDING PROTEIN FTSE"/>
    <property type="match status" value="1"/>
</dbReference>
<dbReference type="Pfam" id="PF00005">
    <property type="entry name" value="ABC_tran"/>
    <property type="match status" value="1"/>
</dbReference>
<evidence type="ECO:0000259" key="5">
    <source>
        <dbReference type="PROSITE" id="PS50893"/>
    </source>
</evidence>
<dbReference type="Proteomes" id="UP000177943">
    <property type="component" value="Unassembled WGS sequence"/>
</dbReference>
<dbReference type="GO" id="GO:0005524">
    <property type="term" value="F:ATP binding"/>
    <property type="evidence" value="ECO:0007669"/>
    <property type="project" value="UniProtKB-KW"/>
</dbReference>
<evidence type="ECO:0000256" key="2">
    <source>
        <dbReference type="ARBA" id="ARBA00022448"/>
    </source>
</evidence>
<gene>
    <name evidence="6" type="ORF">A3D56_00945</name>
</gene>
<dbReference type="InterPro" id="IPR027417">
    <property type="entry name" value="P-loop_NTPase"/>
</dbReference>
<evidence type="ECO:0000256" key="4">
    <source>
        <dbReference type="ARBA" id="ARBA00022840"/>
    </source>
</evidence>
<comment type="caution">
    <text evidence="6">The sequence shown here is derived from an EMBL/GenBank/DDBJ whole genome shotgun (WGS) entry which is preliminary data.</text>
</comment>
<dbReference type="InterPro" id="IPR003439">
    <property type="entry name" value="ABC_transporter-like_ATP-bd"/>
</dbReference>
<dbReference type="InterPro" id="IPR017871">
    <property type="entry name" value="ABC_transporter-like_CS"/>
</dbReference>
<keyword evidence="4 6" id="KW-0067">ATP-binding</keyword>
<evidence type="ECO:0000256" key="3">
    <source>
        <dbReference type="ARBA" id="ARBA00022741"/>
    </source>
</evidence>
<dbReference type="PANTHER" id="PTHR42798">
    <property type="entry name" value="LIPOPROTEIN-RELEASING SYSTEM ATP-BINDING PROTEIN LOLD"/>
    <property type="match status" value="1"/>
</dbReference>
<dbReference type="GO" id="GO:0098796">
    <property type="term" value="C:membrane protein complex"/>
    <property type="evidence" value="ECO:0007669"/>
    <property type="project" value="UniProtKB-ARBA"/>
</dbReference>
<dbReference type="InterPro" id="IPR017911">
    <property type="entry name" value="MacB-like_ATP-bd"/>
</dbReference>
<keyword evidence="3" id="KW-0547">Nucleotide-binding</keyword>
<feature type="domain" description="ABC transporter" evidence="5">
    <location>
        <begin position="2"/>
        <end position="234"/>
    </location>
</feature>
<dbReference type="AlphaFoldDB" id="A0A1G2MPI3"/>
<dbReference type="GO" id="GO:0016887">
    <property type="term" value="F:ATP hydrolysis activity"/>
    <property type="evidence" value="ECO:0007669"/>
    <property type="project" value="InterPro"/>
</dbReference>
<comment type="similarity">
    <text evidence="1">Belongs to the ABC transporter superfamily.</text>
</comment>
<name>A0A1G2MPI3_9BACT</name>
<accession>A0A1G2MPI3</accession>
<organism evidence="6 7">
    <name type="scientific">Candidatus Taylorbacteria bacterium RIFCSPHIGHO2_02_FULL_45_35</name>
    <dbReference type="NCBI Taxonomy" id="1802311"/>
    <lineage>
        <taxon>Bacteria</taxon>
        <taxon>Candidatus Tayloriibacteriota</taxon>
    </lineage>
</organism>